<feature type="region of interest" description="Disordered" evidence="1">
    <location>
        <begin position="345"/>
        <end position="370"/>
    </location>
</feature>
<evidence type="ECO:0000259" key="5">
    <source>
        <dbReference type="Pfam" id="PF26615"/>
    </source>
</evidence>
<dbReference type="RefSeq" id="WP_187037669.1">
    <property type="nucleotide sequence ID" value="NZ_CP060286.1"/>
</dbReference>
<evidence type="ECO:0000259" key="3">
    <source>
        <dbReference type="Pfam" id="PF26613"/>
    </source>
</evidence>
<feature type="chain" id="PRO_5028865845" description="Cadherin domain-containing protein" evidence="2">
    <location>
        <begin position="24"/>
        <end position="571"/>
    </location>
</feature>
<feature type="domain" description="DUF8194" evidence="4">
    <location>
        <begin position="253"/>
        <end position="341"/>
    </location>
</feature>
<dbReference type="Pfam" id="PF26613">
    <property type="entry name" value="DUF8193"/>
    <property type="match status" value="1"/>
</dbReference>
<proteinExistence type="predicted"/>
<evidence type="ECO:0000259" key="4">
    <source>
        <dbReference type="Pfam" id="PF26614"/>
    </source>
</evidence>
<gene>
    <name evidence="6" type="ORF">HCR03_08545</name>
</gene>
<dbReference type="Pfam" id="PF26615">
    <property type="entry name" value="DUF8195"/>
    <property type="match status" value="1"/>
</dbReference>
<dbReference type="Pfam" id="PF26614">
    <property type="entry name" value="DUF8194"/>
    <property type="match status" value="1"/>
</dbReference>
<dbReference type="KEGG" id="cfem:HCR03_08545"/>
<evidence type="ECO:0000256" key="1">
    <source>
        <dbReference type="SAM" id="MobiDB-lite"/>
    </source>
</evidence>
<feature type="domain" description="DUF8195" evidence="5">
    <location>
        <begin position="345"/>
        <end position="556"/>
    </location>
</feature>
<feature type="domain" description="DUF8193" evidence="3">
    <location>
        <begin position="24"/>
        <end position="241"/>
    </location>
</feature>
<keyword evidence="2" id="KW-0732">Signal</keyword>
<organism evidence="6 7">
    <name type="scientific">Caproicibacter fermentans</name>
    <dbReference type="NCBI Taxonomy" id="2576756"/>
    <lineage>
        <taxon>Bacteria</taxon>
        <taxon>Bacillati</taxon>
        <taxon>Bacillota</taxon>
        <taxon>Clostridia</taxon>
        <taxon>Eubacteriales</taxon>
        <taxon>Acutalibacteraceae</taxon>
        <taxon>Caproicibacter</taxon>
    </lineage>
</organism>
<accession>A0A7G8TF49</accession>
<evidence type="ECO:0000313" key="7">
    <source>
        <dbReference type="Proteomes" id="UP000515909"/>
    </source>
</evidence>
<reference evidence="6 7" key="1">
    <citation type="submission" date="2020-08" db="EMBL/GenBank/DDBJ databases">
        <title>The isolate Caproiciproducens sp. 7D4C2 produces n-caproate at mildly acidic conditions from hexoses: genome and rBOX comparison with related strains and chain-elongating bacteria.</title>
        <authorList>
            <person name="Esquivel-Elizondo S."/>
            <person name="Bagci C."/>
            <person name="Temovska M."/>
            <person name="Jeon B.S."/>
            <person name="Bessarab I."/>
            <person name="Williams R.B.H."/>
            <person name="Huson D.H."/>
            <person name="Angenent L.T."/>
        </authorList>
    </citation>
    <scope>NUCLEOTIDE SEQUENCE [LARGE SCALE GENOMIC DNA]</scope>
    <source>
        <strain evidence="6 7">7D4C2</strain>
    </source>
</reference>
<sequence length="571" mass="63143">MKRLICALLSLAMLFSLTSTAFAADGNMDGGGGDMGQGTGENSWTPGRDGVRVTIIRDSDNTPVSTPIDFSNSTNGDIAVHFGKVSKISYRSTGLHPSTTKYDCYKPRQAMPTIISDNGGNNIAAIRSYFCRSGTIHDIAAATGFDYDTLINGNYKILVEPMAYFKYSGVMFAMTATEAALYNRQTGNGLRSKMVSLSHKNLPLSIFLQTPDLGFPAWNGSTTQAQSDDTIIAELGLGIVRFSEADPAPAPESSVTYRCDTDVITAVTLTTGSEKTPENPAYARFSINGKTYTHSDIYIPEGDSQLAWVKWRTPEEPGTVAITVTSNCSVSSSKIVVHIVDLNQNQPPDPQANDRNDKFTIPSVPNQASTTTRTWGEWDCWWHEDWVWHSSGENEDGNEDGWWEDKGWYEYAWLSYSASLSATLQTTPDAKSPTASGKTMKSGYGLDAYVSARIQSSAPSSQITGAQNVVAYFPEFNYSTYWRLLQRLTTGFSSTFEFQKSKYSTYGQPCHFSPVWFPDGQYKTYAECIDAWTPAGMLQINLTDSLTIRGSLFDDWVRPYSFTHMREAWDR</sequence>
<dbReference type="AlphaFoldDB" id="A0A7G8TF49"/>
<feature type="signal peptide" evidence="2">
    <location>
        <begin position="1"/>
        <end position="23"/>
    </location>
</feature>
<dbReference type="EMBL" id="CP060286">
    <property type="protein sequence ID" value="QNK42240.1"/>
    <property type="molecule type" value="Genomic_DNA"/>
</dbReference>
<evidence type="ECO:0008006" key="8">
    <source>
        <dbReference type="Google" id="ProtNLM"/>
    </source>
</evidence>
<dbReference type="InterPro" id="IPR058508">
    <property type="entry name" value="DUF8195"/>
</dbReference>
<dbReference type="InterPro" id="IPR058507">
    <property type="entry name" value="DUF8194"/>
</dbReference>
<evidence type="ECO:0000256" key="2">
    <source>
        <dbReference type="SAM" id="SignalP"/>
    </source>
</evidence>
<dbReference type="InterPro" id="IPR058506">
    <property type="entry name" value="DUF8193"/>
</dbReference>
<dbReference type="Proteomes" id="UP000515909">
    <property type="component" value="Chromosome"/>
</dbReference>
<name>A0A7G8TF49_9FIRM</name>
<protein>
    <recommendedName>
        <fullName evidence="8">Cadherin domain-containing protein</fullName>
    </recommendedName>
</protein>
<evidence type="ECO:0000313" key="6">
    <source>
        <dbReference type="EMBL" id="QNK42240.1"/>
    </source>
</evidence>